<sequence length="557" mass="60667">MIDRDIHLARALLVEGNPLLRSVASSQLRDTGVGHVTAINRVKDARLLLEREKFDIVLCNREFEDSDYSGQDLLDELRREKLLPHSTVFLMVTSQASYHHVVEAAESALDGFLIRPYTAAALGSKLLEARNRKRELGSVLKALDAGESQVALVHAVKRFQEKQPYWTYCGRLAAELMMGLQRPEDAKTLFEHLVKVKPNATWAHLGVARAQSTLGDAAAARRTVQAALAQDPGSADAHDLMGRLLVEQCDFEAALGEYRAAAELTPGCLLRNQHAGALAFYQGEAEEALKFLERTLGMGAQSKLFDPLSLLLIAMLRFDRGDATQVAAMREQLRRHRARQPESTRLARFEKAAEALTGMLSPQPENTLPLLREFLAAAGEDDFDLEAANIALSLWERVPGNVRPAADHEALVERVSLRFCVSKAVGEVLCAAARRSEVAVPIVRRCQAQLLATTEQAMEKAMKGEPAQAVQMLLEQGEQTLNAKLLEMAALLARKHAAVLPDAAALAARASELVRRTGLSGGHIAGIQRSGRSPGGLQLRGNTPQEAPPLVASDAAV</sequence>
<evidence type="ECO:0000313" key="6">
    <source>
        <dbReference type="Proteomes" id="UP000285575"/>
    </source>
</evidence>
<evidence type="ECO:0000256" key="2">
    <source>
        <dbReference type="PROSITE-ProRule" id="PRU00339"/>
    </source>
</evidence>
<feature type="domain" description="Response regulatory" evidence="4">
    <location>
        <begin position="10"/>
        <end position="130"/>
    </location>
</feature>
<dbReference type="GO" id="GO:0000160">
    <property type="term" value="P:phosphorelay signal transduction system"/>
    <property type="evidence" value="ECO:0007669"/>
    <property type="project" value="InterPro"/>
</dbReference>
<evidence type="ECO:0000256" key="3">
    <source>
        <dbReference type="SAM" id="MobiDB-lite"/>
    </source>
</evidence>
<evidence type="ECO:0000259" key="4">
    <source>
        <dbReference type="PROSITE" id="PS50110"/>
    </source>
</evidence>
<dbReference type="SUPFAM" id="SSF48452">
    <property type="entry name" value="TPR-like"/>
    <property type="match status" value="1"/>
</dbReference>
<dbReference type="SMART" id="SM00448">
    <property type="entry name" value="REC"/>
    <property type="match status" value="1"/>
</dbReference>
<protein>
    <submittedName>
        <fullName evidence="5">Response regulator</fullName>
    </submittedName>
</protein>
<evidence type="ECO:0000256" key="1">
    <source>
        <dbReference type="PROSITE-ProRule" id="PRU00169"/>
    </source>
</evidence>
<dbReference type="InterPro" id="IPR011006">
    <property type="entry name" value="CheY-like_superfamily"/>
</dbReference>
<gene>
    <name evidence="5" type="ORF">EOE66_10605</name>
</gene>
<proteinExistence type="predicted"/>
<dbReference type="Gene3D" id="1.25.40.10">
    <property type="entry name" value="Tetratricopeptide repeat domain"/>
    <property type="match status" value="1"/>
</dbReference>
<evidence type="ECO:0000313" key="5">
    <source>
        <dbReference type="EMBL" id="RVU46290.1"/>
    </source>
</evidence>
<dbReference type="InterPro" id="IPR001789">
    <property type="entry name" value="Sig_transdc_resp-reg_receiver"/>
</dbReference>
<feature type="region of interest" description="Disordered" evidence="3">
    <location>
        <begin position="524"/>
        <end position="557"/>
    </location>
</feature>
<comment type="caution">
    <text evidence="5">The sequence shown here is derived from an EMBL/GenBank/DDBJ whole genome shotgun (WGS) entry which is preliminary data.</text>
</comment>
<dbReference type="InterPro" id="IPR011990">
    <property type="entry name" value="TPR-like_helical_dom_sf"/>
</dbReference>
<dbReference type="RefSeq" id="WP_128228654.1">
    <property type="nucleotide sequence ID" value="NZ_SACR01000003.1"/>
</dbReference>
<dbReference type="AlphaFoldDB" id="A0A437RHN0"/>
<dbReference type="Proteomes" id="UP000285575">
    <property type="component" value="Unassembled WGS sequence"/>
</dbReference>
<keyword evidence="6" id="KW-1185">Reference proteome</keyword>
<reference evidence="5 6" key="1">
    <citation type="submission" date="2019-01" db="EMBL/GenBank/DDBJ databases">
        <authorList>
            <person name="Chen W.-M."/>
        </authorList>
    </citation>
    <scope>NUCLEOTIDE SEQUENCE [LARGE SCALE GENOMIC DNA]</scope>
    <source>
        <strain evidence="5 6">KYPY4</strain>
    </source>
</reference>
<accession>A0A437RHN0</accession>
<keyword evidence="2" id="KW-0802">TPR repeat</keyword>
<name>A0A437RHN0_9BURK</name>
<organism evidence="5 6">
    <name type="scientific">Rubrivivax rivuli</name>
    <dbReference type="NCBI Taxonomy" id="1862385"/>
    <lineage>
        <taxon>Bacteria</taxon>
        <taxon>Pseudomonadati</taxon>
        <taxon>Pseudomonadota</taxon>
        <taxon>Betaproteobacteria</taxon>
        <taxon>Burkholderiales</taxon>
        <taxon>Sphaerotilaceae</taxon>
        <taxon>Rubrivivax</taxon>
    </lineage>
</organism>
<dbReference type="Pfam" id="PF00072">
    <property type="entry name" value="Response_reg"/>
    <property type="match status" value="1"/>
</dbReference>
<comment type="caution">
    <text evidence="1">Lacks conserved residue(s) required for the propagation of feature annotation.</text>
</comment>
<dbReference type="SUPFAM" id="SSF52172">
    <property type="entry name" value="CheY-like"/>
    <property type="match status" value="1"/>
</dbReference>
<dbReference type="PROSITE" id="PS50110">
    <property type="entry name" value="RESPONSE_REGULATORY"/>
    <property type="match status" value="1"/>
</dbReference>
<dbReference type="PROSITE" id="PS50005">
    <property type="entry name" value="TPR"/>
    <property type="match status" value="1"/>
</dbReference>
<dbReference type="Pfam" id="PF14559">
    <property type="entry name" value="TPR_19"/>
    <property type="match status" value="1"/>
</dbReference>
<feature type="repeat" description="TPR" evidence="2">
    <location>
        <begin position="235"/>
        <end position="268"/>
    </location>
</feature>
<dbReference type="InterPro" id="IPR019734">
    <property type="entry name" value="TPR_rpt"/>
</dbReference>
<dbReference type="Gene3D" id="3.40.50.2300">
    <property type="match status" value="1"/>
</dbReference>
<dbReference type="EMBL" id="SACR01000003">
    <property type="protein sequence ID" value="RVU46290.1"/>
    <property type="molecule type" value="Genomic_DNA"/>
</dbReference>
<dbReference type="OrthoDB" id="7298659at2"/>